<dbReference type="InterPro" id="IPR017853">
    <property type="entry name" value="GH"/>
</dbReference>
<dbReference type="GO" id="GO:0000025">
    <property type="term" value="P:maltose catabolic process"/>
    <property type="evidence" value="ECO:0007669"/>
    <property type="project" value="TreeGrafter"/>
</dbReference>
<dbReference type="GO" id="GO:0033934">
    <property type="term" value="F:glucan 1,4-alpha-maltotriohydrolase activity"/>
    <property type="evidence" value="ECO:0007669"/>
    <property type="project" value="TreeGrafter"/>
</dbReference>
<reference evidence="4" key="1">
    <citation type="journal article" date="2017" name="Genome Biol.">
        <title>Comparative genomics reveals high biological diversity and specific adaptations in the industrially and medically important fungal genus Aspergillus.</title>
        <authorList>
            <person name="de Vries R.P."/>
            <person name="Riley R."/>
            <person name="Wiebenga A."/>
            <person name="Aguilar-Osorio G."/>
            <person name="Amillis S."/>
            <person name="Uchima C.A."/>
            <person name="Anderluh G."/>
            <person name="Asadollahi M."/>
            <person name="Askin M."/>
            <person name="Barry K."/>
            <person name="Battaglia E."/>
            <person name="Bayram O."/>
            <person name="Benocci T."/>
            <person name="Braus-Stromeyer S.A."/>
            <person name="Caldana C."/>
            <person name="Canovas D."/>
            <person name="Cerqueira G.C."/>
            <person name="Chen F."/>
            <person name="Chen W."/>
            <person name="Choi C."/>
            <person name="Clum A."/>
            <person name="Dos Santos R.A."/>
            <person name="Damasio A.R."/>
            <person name="Diallinas G."/>
            <person name="Emri T."/>
            <person name="Fekete E."/>
            <person name="Flipphi M."/>
            <person name="Freyberg S."/>
            <person name="Gallo A."/>
            <person name="Gournas C."/>
            <person name="Habgood R."/>
            <person name="Hainaut M."/>
            <person name="Harispe M.L."/>
            <person name="Henrissat B."/>
            <person name="Hilden K.S."/>
            <person name="Hope R."/>
            <person name="Hossain A."/>
            <person name="Karabika E."/>
            <person name="Karaffa L."/>
            <person name="Karanyi Z."/>
            <person name="Krasevec N."/>
            <person name="Kuo A."/>
            <person name="Kusch H."/>
            <person name="LaButti K."/>
            <person name="Lagendijk E.L."/>
            <person name="Lapidus A."/>
            <person name="Levasseur A."/>
            <person name="Lindquist E."/>
            <person name="Lipzen A."/>
            <person name="Logrieco A.F."/>
            <person name="MacCabe A."/>
            <person name="Maekelae M.R."/>
            <person name="Malavazi I."/>
            <person name="Melin P."/>
            <person name="Meyer V."/>
            <person name="Mielnichuk N."/>
            <person name="Miskei M."/>
            <person name="Molnar A.P."/>
            <person name="Mule G."/>
            <person name="Ngan C.Y."/>
            <person name="Orejas M."/>
            <person name="Orosz E."/>
            <person name="Ouedraogo J.P."/>
            <person name="Overkamp K.M."/>
            <person name="Park H.-S."/>
            <person name="Perrone G."/>
            <person name="Piumi F."/>
            <person name="Punt P.J."/>
            <person name="Ram A.F."/>
            <person name="Ramon A."/>
            <person name="Rauscher S."/>
            <person name="Record E."/>
            <person name="Riano-Pachon D.M."/>
            <person name="Robert V."/>
            <person name="Roehrig J."/>
            <person name="Ruller R."/>
            <person name="Salamov A."/>
            <person name="Salih N.S."/>
            <person name="Samson R.A."/>
            <person name="Sandor E."/>
            <person name="Sanguinetti M."/>
            <person name="Schuetze T."/>
            <person name="Sepcic K."/>
            <person name="Shelest E."/>
            <person name="Sherlock G."/>
            <person name="Sophianopoulou V."/>
            <person name="Squina F.M."/>
            <person name="Sun H."/>
            <person name="Susca A."/>
            <person name="Todd R.B."/>
            <person name="Tsang A."/>
            <person name="Unkles S.E."/>
            <person name="van de Wiele N."/>
            <person name="van Rossen-Uffink D."/>
            <person name="Oliveira J.V."/>
            <person name="Vesth T.C."/>
            <person name="Visser J."/>
            <person name="Yu J.-H."/>
            <person name="Zhou M."/>
            <person name="Andersen M.R."/>
            <person name="Archer D.B."/>
            <person name="Baker S.E."/>
            <person name="Benoit I."/>
            <person name="Brakhage A.A."/>
            <person name="Braus G.H."/>
            <person name="Fischer R."/>
            <person name="Frisvad J.C."/>
            <person name="Goldman G.H."/>
            <person name="Houbraken J."/>
            <person name="Oakley B."/>
            <person name="Pocsi I."/>
            <person name="Scazzocchio C."/>
            <person name="Seiboth B."/>
            <person name="vanKuyk P.A."/>
            <person name="Wortman J."/>
            <person name="Dyer P.S."/>
            <person name="Grigoriev I.V."/>
        </authorList>
    </citation>
    <scope>NUCLEOTIDE SEQUENCE [LARGE SCALE GENOMIC DNA]</scope>
    <source>
        <strain evidence="4">CBS 106.47</strain>
    </source>
</reference>
<evidence type="ECO:0000313" key="3">
    <source>
        <dbReference type="EMBL" id="OJZ82587.1"/>
    </source>
</evidence>
<dbReference type="EMBL" id="KV878247">
    <property type="protein sequence ID" value="OJZ82587.1"/>
    <property type="molecule type" value="Genomic_DNA"/>
</dbReference>
<dbReference type="Proteomes" id="UP000184063">
    <property type="component" value="Unassembled WGS sequence"/>
</dbReference>
<accession>A0A1M3T741</accession>
<organism evidence="3 4">
    <name type="scientific">Aspergillus luchuensis (strain CBS 106.47)</name>
    <dbReference type="NCBI Taxonomy" id="1137211"/>
    <lineage>
        <taxon>Eukaryota</taxon>
        <taxon>Fungi</taxon>
        <taxon>Dikarya</taxon>
        <taxon>Ascomycota</taxon>
        <taxon>Pezizomycotina</taxon>
        <taxon>Eurotiomycetes</taxon>
        <taxon>Eurotiomycetidae</taxon>
        <taxon>Eurotiales</taxon>
        <taxon>Aspergillaceae</taxon>
        <taxon>Aspergillus</taxon>
        <taxon>Aspergillus subgen. Circumdati</taxon>
    </lineage>
</organism>
<dbReference type="Pfam" id="PF00128">
    <property type="entry name" value="Alpha-amylase"/>
    <property type="match status" value="1"/>
</dbReference>
<dbReference type="Gene3D" id="3.20.20.80">
    <property type="entry name" value="Glycosidases"/>
    <property type="match status" value="1"/>
</dbReference>
<keyword evidence="3" id="KW-0378">Hydrolase</keyword>
<dbReference type="GO" id="GO:0005987">
    <property type="term" value="P:sucrose catabolic process"/>
    <property type="evidence" value="ECO:0007669"/>
    <property type="project" value="TreeGrafter"/>
</dbReference>
<name>A0A1M3T741_ASPLC</name>
<dbReference type="GO" id="GO:0004574">
    <property type="term" value="F:oligo-1,6-glucosidase activity"/>
    <property type="evidence" value="ECO:0007669"/>
    <property type="project" value="TreeGrafter"/>
</dbReference>
<sequence>MCPKSHYSTPKWWKEAVVYQVYPASFNCGTHTSKTNGWGDVTGIIDKVPYLKSLGVDIVWLSPSESNQSGHECRNIRTNA</sequence>
<gene>
    <name evidence="3" type="ORF">ASPFODRAFT_50405</name>
</gene>
<dbReference type="AlphaFoldDB" id="A0A1M3T741"/>
<evidence type="ECO:0000256" key="1">
    <source>
        <dbReference type="ARBA" id="ARBA00008061"/>
    </source>
</evidence>
<dbReference type="GO" id="GO:0004575">
    <property type="term" value="F:sucrose alpha-glucosidase activity"/>
    <property type="evidence" value="ECO:0007669"/>
    <property type="project" value="TreeGrafter"/>
</dbReference>
<evidence type="ECO:0000259" key="2">
    <source>
        <dbReference type="Pfam" id="PF00128"/>
    </source>
</evidence>
<dbReference type="InterPro" id="IPR006047">
    <property type="entry name" value="GH13_cat_dom"/>
</dbReference>
<proteinExistence type="inferred from homology"/>
<dbReference type="PANTHER" id="PTHR10357">
    <property type="entry name" value="ALPHA-AMYLASE FAMILY MEMBER"/>
    <property type="match status" value="1"/>
</dbReference>
<dbReference type="GO" id="GO:0004556">
    <property type="term" value="F:alpha-amylase activity"/>
    <property type="evidence" value="ECO:0007669"/>
    <property type="project" value="TreeGrafter"/>
</dbReference>
<dbReference type="VEuPathDB" id="FungiDB:ASPFODRAFT_50405"/>
<evidence type="ECO:0000313" key="4">
    <source>
        <dbReference type="Proteomes" id="UP000184063"/>
    </source>
</evidence>
<dbReference type="PANTHER" id="PTHR10357:SF179">
    <property type="entry name" value="NEUTRAL AND BASIC AMINO ACID TRANSPORT PROTEIN RBAT"/>
    <property type="match status" value="1"/>
</dbReference>
<feature type="domain" description="Glycosyl hydrolase family 13 catalytic" evidence="2">
    <location>
        <begin position="20"/>
        <end position="67"/>
    </location>
</feature>
<protein>
    <submittedName>
        <fullName evidence="3">Glycoside hydrolase family 13 protein</fullName>
    </submittedName>
</protein>
<dbReference type="SUPFAM" id="SSF51445">
    <property type="entry name" value="(Trans)glycosidases"/>
    <property type="match status" value="1"/>
</dbReference>
<comment type="similarity">
    <text evidence="1">Belongs to the glycosyl hydrolase 13 family.</text>
</comment>